<evidence type="ECO:0000256" key="3">
    <source>
        <dbReference type="ARBA" id="ARBA00022833"/>
    </source>
</evidence>
<dbReference type="OrthoDB" id="913619at2759"/>
<dbReference type="PANTHER" id="PTHR46158:SF11">
    <property type="entry name" value="ZINC FINGER PROTEIN"/>
    <property type="match status" value="1"/>
</dbReference>
<protein>
    <recommendedName>
        <fullName evidence="5">RING-CH-type domain-containing protein</fullName>
    </recommendedName>
</protein>
<evidence type="ECO:0000256" key="1">
    <source>
        <dbReference type="ARBA" id="ARBA00022723"/>
    </source>
</evidence>
<dbReference type="PROSITE" id="PS51292">
    <property type="entry name" value="ZF_RING_CH"/>
    <property type="match status" value="1"/>
</dbReference>
<sequence>MESSDESQDMSNGQQSSITMVNNVSPDTPSLYAAVVYRPGFVAPPPTAEQIQNISYPCQGGPPSGFAWPPNFLTRTRKLELNLKQLVTIIEKTSQLYFQGVEVEKIPREDAVCRFCFNLFQEDNVLKTKCKCKFTLIHESCAIEWSEKKGNKKCDVCEQDIQNIPVTLSTDHNSSDTNKKVKGNSTLSRFYGCIGSSADQ</sequence>
<feature type="region of interest" description="Disordered" evidence="4">
    <location>
        <begin position="1"/>
        <end position="22"/>
    </location>
</feature>
<evidence type="ECO:0000256" key="4">
    <source>
        <dbReference type="SAM" id="MobiDB-lite"/>
    </source>
</evidence>
<keyword evidence="2" id="KW-0863">Zinc-finger</keyword>
<comment type="caution">
    <text evidence="6">The sequence shown here is derived from an EMBL/GenBank/DDBJ whole genome shotgun (WGS) entry which is preliminary data.</text>
</comment>
<gene>
    <name evidence="6" type="ORF">CDL12_01467</name>
</gene>
<dbReference type="AlphaFoldDB" id="A0A2G9I7P6"/>
<feature type="compositionally biased region" description="Polar residues" evidence="4">
    <location>
        <begin position="9"/>
        <end position="22"/>
    </location>
</feature>
<dbReference type="InterPro" id="IPR011016">
    <property type="entry name" value="Znf_RING-CH"/>
</dbReference>
<dbReference type="SMART" id="SM00744">
    <property type="entry name" value="RINGv"/>
    <property type="match status" value="1"/>
</dbReference>
<dbReference type="Proteomes" id="UP000231279">
    <property type="component" value="Unassembled WGS sequence"/>
</dbReference>
<keyword evidence="7" id="KW-1185">Reference proteome</keyword>
<keyword evidence="1" id="KW-0479">Metal-binding</keyword>
<organism evidence="6 7">
    <name type="scientific">Handroanthus impetiginosus</name>
    <dbReference type="NCBI Taxonomy" id="429701"/>
    <lineage>
        <taxon>Eukaryota</taxon>
        <taxon>Viridiplantae</taxon>
        <taxon>Streptophyta</taxon>
        <taxon>Embryophyta</taxon>
        <taxon>Tracheophyta</taxon>
        <taxon>Spermatophyta</taxon>
        <taxon>Magnoliopsida</taxon>
        <taxon>eudicotyledons</taxon>
        <taxon>Gunneridae</taxon>
        <taxon>Pentapetalae</taxon>
        <taxon>asterids</taxon>
        <taxon>lamiids</taxon>
        <taxon>Lamiales</taxon>
        <taxon>Bignoniaceae</taxon>
        <taxon>Crescentiina</taxon>
        <taxon>Tabebuia alliance</taxon>
        <taxon>Handroanthus</taxon>
    </lineage>
</organism>
<dbReference type="EMBL" id="NKXS01000181">
    <property type="protein sequence ID" value="PIN25785.1"/>
    <property type="molecule type" value="Genomic_DNA"/>
</dbReference>
<dbReference type="GO" id="GO:0008270">
    <property type="term" value="F:zinc ion binding"/>
    <property type="evidence" value="ECO:0007669"/>
    <property type="project" value="UniProtKB-KW"/>
</dbReference>
<dbReference type="STRING" id="429701.A0A2G9I7P6"/>
<evidence type="ECO:0000259" key="5">
    <source>
        <dbReference type="PROSITE" id="PS51292"/>
    </source>
</evidence>
<dbReference type="SUPFAM" id="SSF57850">
    <property type="entry name" value="RING/U-box"/>
    <property type="match status" value="1"/>
</dbReference>
<dbReference type="Pfam" id="PF12906">
    <property type="entry name" value="RINGv"/>
    <property type="match status" value="1"/>
</dbReference>
<name>A0A2G9I7P6_9LAMI</name>
<dbReference type="Gene3D" id="3.30.40.10">
    <property type="entry name" value="Zinc/RING finger domain, C3HC4 (zinc finger)"/>
    <property type="match status" value="1"/>
</dbReference>
<reference evidence="7" key="1">
    <citation type="journal article" date="2018" name="Gigascience">
        <title>Genome assembly of the Pink Ipe (Handroanthus impetiginosus, Bignoniaceae), a highly valued, ecologically keystone Neotropical timber forest tree.</title>
        <authorList>
            <person name="Silva-Junior O.B."/>
            <person name="Grattapaglia D."/>
            <person name="Novaes E."/>
            <person name="Collevatti R.G."/>
        </authorList>
    </citation>
    <scope>NUCLEOTIDE SEQUENCE [LARGE SCALE GENOMIC DNA]</scope>
    <source>
        <strain evidence="7">cv. UFG-1</strain>
    </source>
</reference>
<dbReference type="InterPro" id="IPR013083">
    <property type="entry name" value="Znf_RING/FYVE/PHD"/>
</dbReference>
<feature type="domain" description="RING-CH-type" evidence="5">
    <location>
        <begin position="105"/>
        <end position="164"/>
    </location>
</feature>
<dbReference type="PANTHER" id="PTHR46158">
    <property type="entry name" value="OS02G0165000 PROTEIN"/>
    <property type="match status" value="1"/>
</dbReference>
<evidence type="ECO:0000313" key="7">
    <source>
        <dbReference type="Proteomes" id="UP000231279"/>
    </source>
</evidence>
<accession>A0A2G9I7P6</accession>
<proteinExistence type="predicted"/>
<keyword evidence="3" id="KW-0862">Zinc</keyword>
<evidence type="ECO:0000256" key="2">
    <source>
        <dbReference type="ARBA" id="ARBA00022771"/>
    </source>
</evidence>
<evidence type="ECO:0000313" key="6">
    <source>
        <dbReference type="EMBL" id="PIN25785.1"/>
    </source>
</evidence>